<dbReference type="Pfam" id="PF05175">
    <property type="entry name" value="MTS"/>
    <property type="match status" value="1"/>
</dbReference>
<keyword evidence="5 6" id="KW-0949">S-adenosyl-L-methionine</keyword>
<dbReference type="InterPro" id="IPR029063">
    <property type="entry name" value="SAM-dependent_MTases_sf"/>
</dbReference>
<reference evidence="10" key="1">
    <citation type="submission" date="2017-06" db="EMBL/GenBank/DDBJ databases">
        <authorList>
            <person name="Varghese N."/>
            <person name="Submissions S."/>
        </authorList>
    </citation>
    <scope>NUCLEOTIDE SEQUENCE [LARGE SCALE GENOMIC DNA]</scope>
    <source>
        <strain evidence="10">ANC 5114</strain>
    </source>
</reference>
<dbReference type="PANTHER" id="PTHR47816">
    <property type="entry name" value="RIBOSOMAL RNA SMALL SUBUNIT METHYLTRANSFERASE C"/>
    <property type="match status" value="1"/>
</dbReference>
<name>A0A217EDH1_9GAMM</name>
<dbReference type="GO" id="GO:0005737">
    <property type="term" value="C:cytoplasm"/>
    <property type="evidence" value="ECO:0007669"/>
    <property type="project" value="UniProtKB-SubCell"/>
</dbReference>
<dbReference type="InterPro" id="IPR007848">
    <property type="entry name" value="Small_mtfrase_dom"/>
</dbReference>
<evidence type="ECO:0000256" key="5">
    <source>
        <dbReference type="ARBA" id="ARBA00022691"/>
    </source>
</evidence>
<comment type="catalytic activity">
    <reaction evidence="6">
        <text>guanosine(1207) in 16S rRNA + S-adenosyl-L-methionine = N(2)-methylguanosine(1207) in 16S rRNA + S-adenosyl-L-homocysteine + H(+)</text>
        <dbReference type="Rhea" id="RHEA:42736"/>
        <dbReference type="Rhea" id="RHEA-COMP:10213"/>
        <dbReference type="Rhea" id="RHEA-COMP:10214"/>
        <dbReference type="ChEBI" id="CHEBI:15378"/>
        <dbReference type="ChEBI" id="CHEBI:57856"/>
        <dbReference type="ChEBI" id="CHEBI:59789"/>
        <dbReference type="ChEBI" id="CHEBI:74269"/>
        <dbReference type="ChEBI" id="CHEBI:74481"/>
        <dbReference type="EC" id="2.1.1.172"/>
    </reaction>
</comment>
<evidence type="ECO:0000313" key="9">
    <source>
        <dbReference type="EMBL" id="SNQ28246.1"/>
    </source>
</evidence>
<keyword evidence="1 6" id="KW-0963">Cytoplasm</keyword>
<evidence type="ECO:0000259" key="7">
    <source>
        <dbReference type="Pfam" id="PF05175"/>
    </source>
</evidence>
<organism evidence="9 10">
    <name type="scientific">Acinetobacter apis</name>
    <dbReference type="NCBI Taxonomy" id="1229165"/>
    <lineage>
        <taxon>Bacteria</taxon>
        <taxon>Pseudomonadati</taxon>
        <taxon>Pseudomonadota</taxon>
        <taxon>Gammaproteobacteria</taxon>
        <taxon>Moraxellales</taxon>
        <taxon>Moraxellaceae</taxon>
        <taxon>Acinetobacter</taxon>
    </lineage>
</organism>
<evidence type="ECO:0000256" key="4">
    <source>
        <dbReference type="ARBA" id="ARBA00022679"/>
    </source>
</evidence>
<sequence length="336" mass="37099">MDAKSEVILRQTAYVKGHVLLINAPIDDLTEALGNSVSACFWTWNYAEYQQHLAQQKQSYFGIEFPQQAYDQIIIFIPKAKELLAYLLHQVASHMAAGTPIFLVGEKKGGIERAAKQMSSYGETLKLDSARHCQLWQTTLSETVAAKPLSAWVKKYTIQVNDQQLNICALPGVFSQSHLDQGTAVLLPYLKQVRSGKLADFGCGAGVISCYLAKLNPANIIYAADVDAFALKSTELTFDLNQLTSQLELLPVTGIDSLPTRLHAIVSNPPFHQGIQTHYAASEALCLQSKAHLKRGGELWIVANRFLNYPVLIEQAFKHCTVKADQSGFKVLYATA</sequence>
<keyword evidence="4 6" id="KW-0808">Transferase</keyword>
<dbReference type="OrthoDB" id="9816072at2"/>
<dbReference type="Gene3D" id="3.40.50.150">
    <property type="entry name" value="Vaccinia Virus protein VP39"/>
    <property type="match status" value="2"/>
</dbReference>
<comment type="similarity">
    <text evidence="6">Belongs to the methyltransferase superfamily. RsmC family.</text>
</comment>
<accession>A0A217EDH1</accession>
<dbReference type="PROSITE" id="PS00092">
    <property type="entry name" value="N6_MTASE"/>
    <property type="match status" value="1"/>
</dbReference>
<proteinExistence type="inferred from homology"/>
<dbReference type="InterPro" id="IPR002052">
    <property type="entry name" value="DNA_methylase_N6_adenine_CS"/>
</dbReference>
<dbReference type="RefSeq" id="WP_088822251.1">
    <property type="nucleotide sequence ID" value="NZ_FZLN01000001.1"/>
</dbReference>
<dbReference type="PANTHER" id="PTHR47816:SF4">
    <property type="entry name" value="RIBOSOMAL RNA SMALL SUBUNIT METHYLTRANSFERASE C"/>
    <property type="match status" value="1"/>
</dbReference>
<dbReference type="CDD" id="cd02440">
    <property type="entry name" value="AdoMet_MTases"/>
    <property type="match status" value="1"/>
</dbReference>
<dbReference type="Pfam" id="PF08468">
    <property type="entry name" value="MTS_N"/>
    <property type="match status" value="1"/>
</dbReference>
<dbReference type="InterPro" id="IPR023543">
    <property type="entry name" value="rRNA_ssu_MeTfrase_C"/>
</dbReference>
<protein>
    <recommendedName>
        <fullName evidence="6">Ribosomal RNA small subunit methyltransferase C</fullName>
        <ecNumber evidence="6">2.1.1.172</ecNumber>
    </recommendedName>
    <alternativeName>
        <fullName evidence="6">16S rRNA m2G1207 methyltransferase</fullName>
    </alternativeName>
    <alternativeName>
        <fullName evidence="6">rRNA (guanine-N(2)-)-methyltransferase RsmC</fullName>
    </alternativeName>
</protein>
<evidence type="ECO:0000256" key="3">
    <source>
        <dbReference type="ARBA" id="ARBA00022603"/>
    </source>
</evidence>
<dbReference type="GO" id="GO:0052914">
    <property type="term" value="F:16S rRNA (guanine(1207)-N(2))-methyltransferase activity"/>
    <property type="evidence" value="ECO:0007669"/>
    <property type="project" value="UniProtKB-EC"/>
</dbReference>
<gene>
    <name evidence="6" type="primary">rsmC</name>
    <name evidence="9" type="ORF">SAMN05444584_0159</name>
</gene>
<evidence type="ECO:0000256" key="2">
    <source>
        <dbReference type="ARBA" id="ARBA00022552"/>
    </source>
</evidence>
<dbReference type="GO" id="GO:0003676">
    <property type="term" value="F:nucleic acid binding"/>
    <property type="evidence" value="ECO:0007669"/>
    <property type="project" value="InterPro"/>
</dbReference>
<keyword evidence="10" id="KW-1185">Reference proteome</keyword>
<dbReference type="AlphaFoldDB" id="A0A217EDH1"/>
<dbReference type="SUPFAM" id="SSF53335">
    <property type="entry name" value="S-adenosyl-L-methionine-dependent methyltransferases"/>
    <property type="match status" value="1"/>
</dbReference>
<keyword evidence="2 6" id="KW-0698">rRNA processing</keyword>
<feature type="domain" description="Methyltransferase small" evidence="7">
    <location>
        <begin position="165"/>
        <end position="332"/>
    </location>
</feature>
<dbReference type="EC" id="2.1.1.172" evidence="6"/>
<dbReference type="Proteomes" id="UP000243463">
    <property type="component" value="Unassembled WGS sequence"/>
</dbReference>
<comment type="subcellular location">
    <subcellularLocation>
        <location evidence="6">Cytoplasm</location>
    </subcellularLocation>
</comment>
<evidence type="ECO:0000259" key="8">
    <source>
        <dbReference type="Pfam" id="PF08468"/>
    </source>
</evidence>
<dbReference type="InterPro" id="IPR046977">
    <property type="entry name" value="RsmC/RlmG"/>
</dbReference>
<feature type="domain" description="Methyltransferase small N-terminal" evidence="8">
    <location>
        <begin position="5"/>
        <end position="156"/>
    </location>
</feature>
<evidence type="ECO:0000256" key="6">
    <source>
        <dbReference type="HAMAP-Rule" id="MF_01862"/>
    </source>
</evidence>
<comment type="function">
    <text evidence="6">Specifically methylates the guanine in position 1207 of 16S rRNA in the 30S particle.</text>
</comment>
<keyword evidence="3 6" id="KW-0489">Methyltransferase</keyword>
<evidence type="ECO:0000313" key="10">
    <source>
        <dbReference type="Proteomes" id="UP000243463"/>
    </source>
</evidence>
<dbReference type="EMBL" id="FZLN01000001">
    <property type="protein sequence ID" value="SNQ28246.1"/>
    <property type="molecule type" value="Genomic_DNA"/>
</dbReference>
<dbReference type="HAMAP" id="MF_01862">
    <property type="entry name" value="16SrRNA_methyltr_C"/>
    <property type="match status" value="1"/>
</dbReference>
<dbReference type="InterPro" id="IPR013675">
    <property type="entry name" value="Mtase_sm_N"/>
</dbReference>
<evidence type="ECO:0000256" key="1">
    <source>
        <dbReference type="ARBA" id="ARBA00022490"/>
    </source>
</evidence>
<comment type="subunit">
    <text evidence="6">Monomer.</text>
</comment>